<reference evidence="2 3" key="1">
    <citation type="submission" date="2018-08" db="EMBL/GenBank/DDBJ databases">
        <title>Sequencing the genomes of 1000 actinobacteria strains.</title>
        <authorList>
            <person name="Klenk H.-P."/>
        </authorList>
    </citation>
    <scope>NUCLEOTIDE SEQUENCE [LARGE SCALE GENOMIC DNA]</scope>
    <source>
        <strain evidence="2 3">DSM 44099</strain>
    </source>
</reference>
<evidence type="ECO:0000256" key="1">
    <source>
        <dbReference type="SAM" id="MobiDB-lite"/>
    </source>
</evidence>
<sequence length="747" mass="81014">MTTPQAGFANPFPSTANASGQPVDPDLAVHTPAVTTAAALFDAFLRGGQQGEVLAVIGGAGTGKTYLSGVLRGMADQAQPPVRSFYAQVSATSFQGVLGSFVRAVKRDESTVRAGVRHLFAQVVADALGDSDLGRHLGPELRGGKLDPVTLVQRMRLDRGAYLETLTTRLEQLTDHPGIATALTLLLRPGFDHAVWTWLAGGEPAGVLRDRRIAAALESDADALRAMGALISVICAPGRKILLTFDELERTFRADRPLTEETTTALRRFLASAVNAGAFVVLSGFTSFLENVPEDVRYRIGPTIQTSPFQPEDIQQLVNTSREAVRDQATAPPPFSPKVVEHLADLTAGVPRLIVDLSHRLVRATRPATTTIDEAAIETAAQAYVEERHGAYFAEEVRRALTEQGWKVEPNRYVGLSQDSHVDFWVADTDGGEGCAILVAENVIGAADVNRQRDRIFTVKEGLPTGEILLVVKGFLAQGAERELTDLTGRRPLVAQPGRIGRDLGRTVRAILASFEAHDPVERVGNRLDRLGQHQATMHGYVAQLALSMNELRTANEKHLAEIIGRLQPPEPQGAQGTPAHLPPAVEAMLDDAQHVLAELLGRVDTLFTDALHAGPDRARDTRMALRARLRQRNTAAAAGVVALLQRLIAAFREELRLWYAEESPAGAAGRDTRTLDALCQTYSVACEYLPLFQLDELRHVTARFADVDDLPTERTTEIRASELFGNLAGRVQTELTGPTAMRRRAT</sequence>
<proteinExistence type="predicted"/>
<gene>
    <name evidence="2" type="ORF">DFJ67_1861</name>
</gene>
<accession>A0A3D9ZEP1</accession>
<name>A0A3D9ZEP1_9ACTN</name>
<protein>
    <submittedName>
        <fullName evidence="2">Uncharacterized protein</fullName>
    </submittedName>
</protein>
<dbReference type="InterPro" id="IPR027417">
    <property type="entry name" value="P-loop_NTPase"/>
</dbReference>
<dbReference type="Proteomes" id="UP000256913">
    <property type="component" value="Unassembled WGS sequence"/>
</dbReference>
<keyword evidence="3" id="KW-1185">Reference proteome</keyword>
<feature type="region of interest" description="Disordered" evidence="1">
    <location>
        <begin position="1"/>
        <end position="24"/>
    </location>
</feature>
<dbReference type="AlphaFoldDB" id="A0A3D9ZEP1"/>
<comment type="caution">
    <text evidence="2">The sequence shown here is derived from an EMBL/GenBank/DDBJ whole genome shotgun (WGS) entry which is preliminary data.</text>
</comment>
<evidence type="ECO:0000313" key="2">
    <source>
        <dbReference type="EMBL" id="REF95898.1"/>
    </source>
</evidence>
<evidence type="ECO:0000313" key="3">
    <source>
        <dbReference type="Proteomes" id="UP000256913"/>
    </source>
</evidence>
<organism evidence="2 3">
    <name type="scientific">Asanoa ferruginea</name>
    <dbReference type="NCBI Taxonomy" id="53367"/>
    <lineage>
        <taxon>Bacteria</taxon>
        <taxon>Bacillati</taxon>
        <taxon>Actinomycetota</taxon>
        <taxon>Actinomycetes</taxon>
        <taxon>Micromonosporales</taxon>
        <taxon>Micromonosporaceae</taxon>
        <taxon>Asanoa</taxon>
    </lineage>
</organism>
<dbReference type="OrthoDB" id="3948083at2"/>
<dbReference type="RefSeq" id="WP_116067507.1">
    <property type="nucleotide sequence ID" value="NZ_BONB01000038.1"/>
</dbReference>
<dbReference type="SUPFAM" id="SSF52540">
    <property type="entry name" value="P-loop containing nucleoside triphosphate hydrolases"/>
    <property type="match status" value="1"/>
</dbReference>
<dbReference type="EMBL" id="QUMQ01000001">
    <property type="protein sequence ID" value="REF95898.1"/>
    <property type="molecule type" value="Genomic_DNA"/>
</dbReference>